<dbReference type="PRINTS" id="PR00139">
    <property type="entry name" value="ASNGLNASE"/>
</dbReference>
<gene>
    <name evidence="10" type="ORF">G3T38_08020</name>
</gene>
<feature type="compositionally biased region" description="Basic and acidic residues" evidence="7">
    <location>
        <begin position="1"/>
        <end position="10"/>
    </location>
</feature>
<dbReference type="CDD" id="cd08964">
    <property type="entry name" value="L-asparaginase_II"/>
    <property type="match status" value="1"/>
</dbReference>
<dbReference type="Gene3D" id="3.40.50.1170">
    <property type="entry name" value="L-asparaginase, N-terminal domain"/>
    <property type="match status" value="1"/>
</dbReference>
<dbReference type="EMBL" id="JAAGXA010000004">
    <property type="protein sequence ID" value="NEN78220.1"/>
    <property type="molecule type" value="Genomic_DNA"/>
</dbReference>
<evidence type="ECO:0000313" key="10">
    <source>
        <dbReference type="EMBL" id="NEN78220.1"/>
    </source>
</evidence>
<feature type="domain" description="Asparaginase/glutaminase C-terminal" evidence="9">
    <location>
        <begin position="212"/>
        <end position="327"/>
    </location>
</feature>
<dbReference type="SUPFAM" id="SSF53774">
    <property type="entry name" value="Glutaminase/Asparaginase"/>
    <property type="match status" value="1"/>
</dbReference>
<evidence type="ECO:0000256" key="1">
    <source>
        <dbReference type="ARBA" id="ARBA00010518"/>
    </source>
</evidence>
<proteinExistence type="inferred from homology"/>
<dbReference type="SFLD" id="SFLDS00057">
    <property type="entry name" value="Glutaminase/Asparaginase"/>
    <property type="match status" value="1"/>
</dbReference>
<evidence type="ECO:0000256" key="3">
    <source>
        <dbReference type="ARBA" id="ARBA00022801"/>
    </source>
</evidence>
<evidence type="ECO:0000259" key="9">
    <source>
        <dbReference type="Pfam" id="PF17763"/>
    </source>
</evidence>
<dbReference type="InterPro" id="IPR006034">
    <property type="entry name" value="Asparaginase/glutaminase-like"/>
</dbReference>
<feature type="active site" description="O-isoaspartyl threonine intermediate" evidence="4">
    <location>
        <position position="35"/>
    </location>
</feature>
<evidence type="ECO:0000256" key="2">
    <source>
        <dbReference type="ARBA" id="ARBA00012920"/>
    </source>
</evidence>
<dbReference type="PROSITE" id="PS51732">
    <property type="entry name" value="ASN_GLN_ASE_3"/>
    <property type="match status" value="1"/>
</dbReference>
<feature type="active site" evidence="6">
    <location>
        <position position="35"/>
    </location>
</feature>
<feature type="binding site" evidence="5">
    <location>
        <position position="77"/>
    </location>
    <ligand>
        <name>substrate</name>
    </ligand>
</feature>
<organism evidence="10 11">
    <name type="scientific">Nocardioides zeae</name>
    <dbReference type="NCBI Taxonomy" id="1457234"/>
    <lineage>
        <taxon>Bacteria</taxon>
        <taxon>Bacillati</taxon>
        <taxon>Actinomycetota</taxon>
        <taxon>Actinomycetes</taxon>
        <taxon>Propionibacteriales</taxon>
        <taxon>Nocardioidaceae</taxon>
        <taxon>Nocardioides</taxon>
    </lineage>
</organism>
<dbReference type="PANTHER" id="PTHR11707:SF28">
    <property type="entry name" value="60 KDA LYSOPHOSPHOLIPASE"/>
    <property type="match status" value="1"/>
</dbReference>
<dbReference type="Gene3D" id="3.40.50.40">
    <property type="match status" value="1"/>
</dbReference>
<evidence type="ECO:0000259" key="8">
    <source>
        <dbReference type="Pfam" id="PF00710"/>
    </source>
</evidence>
<dbReference type="PIRSF" id="PIRSF500176">
    <property type="entry name" value="L_ASNase"/>
    <property type="match status" value="1"/>
</dbReference>
<evidence type="ECO:0000313" key="11">
    <source>
        <dbReference type="Proteomes" id="UP000468687"/>
    </source>
</evidence>
<dbReference type="InterPro" id="IPR020827">
    <property type="entry name" value="Asparaginase/glutaminase_AS1"/>
</dbReference>
<dbReference type="InterPro" id="IPR027473">
    <property type="entry name" value="L-asparaginase_C"/>
</dbReference>
<keyword evidence="11" id="KW-1185">Reference proteome</keyword>
<evidence type="ECO:0000256" key="6">
    <source>
        <dbReference type="PROSITE-ProRule" id="PRU10099"/>
    </source>
</evidence>
<dbReference type="InterPro" id="IPR040919">
    <property type="entry name" value="Asparaginase_C"/>
</dbReference>
<dbReference type="PIRSF" id="PIRSF001220">
    <property type="entry name" value="L-ASNase_gatD"/>
    <property type="match status" value="1"/>
</dbReference>
<sequence>MVPLPRTDRGPRRRARRHPGEEPRVTVALVTTGGTIASVRGTDGASTPVLAASDLLAGAVAPGGPAVRVVDLLAKDSAVLTLADMQRISDAVGEQLADPSCQGVVVVHGTDAMEETALLLDLQHRDPRPIVVTGAQRTADAPDADGPANLRAALAVASGAGAPDRGVLVAMGGRVLRAAGLAKRSTDAIDGFVDTPGLGRLPHLPARVDGVRVDLVAVHPGGDATHLDASLAAGAHGLVLVGLGAGNATPAVVDGVRRAVARGVPVVVSTRVPEGELSAGYGGGGGGHDLAAAGAVLARLLRPGQARVLLASLVAAGADDAALRAAFAA</sequence>
<protein>
    <recommendedName>
        <fullName evidence="2">asparaginase</fullName>
        <ecNumber evidence="2">3.5.1.1</ecNumber>
    </recommendedName>
</protein>
<feature type="domain" description="L-asparaginase N-terminal" evidence="8">
    <location>
        <begin position="27"/>
        <end position="201"/>
    </location>
</feature>
<dbReference type="InterPro" id="IPR037152">
    <property type="entry name" value="L-asparaginase_N_sf"/>
</dbReference>
<dbReference type="PANTHER" id="PTHR11707">
    <property type="entry name" value="L-ASPARAGINASE"/>
    <property type="match status" value="1"/>
</dbReference>
<accession>A0A6P0HIX0</accession>
<comment type="similarity">
    <text evidence="1">Belongs to the asparaginase 1 family.</text>
</comment>
<comment type="caution">
    <text evidence="10">The sequence shown here is derived from an EMBL/GenBank/DDBJ whole genome shotgun (WGS) entry which is preliminary data.</text>
</comment>
<evidence type="ECO:0000256" key="4">
    <source>
        <dbReference type="PIRSR" id="PIRSR001220-1"/>
    </source>
</evidence>
<dbReference type="AlphaFoldDB" id="A0A6P0HIX0"/>
<feature type="binding site" evidence="5">
    <location>
        <begin position="110"/>
        <end position="111"/>
    </location>
    <ligand>
        <name>substrate</name>
    </ligand>
</feature>
<dbReference type="InterPro" id="IPR027474">
    <property type="entry name" value="L-asparaginase_N"/>
</dbReference>
<dbReference type="SMART" id="SM00870">
    <property type="entry name" value="Asparaginase"/>
    <property type="match status" value="1"/>
</dbReference>
<dbReference type="Pfam" id="PF17763">
    <property type="entry name" value="Asparaginase_C"/>
    <property type="match status" value="1"/>
</dbReference>
<dbReference type="Proteomes" id="UP000468687">
    <property type="component" value="Unassembled WGS sequence"/>
</dbReference>
<feature type="region of interest" description="Disordered" evidence="7">
    <location>
        <begin position="1"/>
        <end position="22"/>
    </location>
</feature>
<evidence type="ECO:0000256" key="7">
    <source>
        <dbReference type="SAM" id="MobiDB-lite"/>
    </source>
</evidence>
<dbReference type="InterPro" id="IPR036152">
    <property type="entry name" value="Asp/glu_Ase-like_sf"/>
</dbReference>
<dbReference type="PROSITE" id="PS00144">
    <property type="entry name" value="ASN_GLN_ASE_1"/>
    <property type="match status" value="1"/>
</dbReference>
<keyword evidence="3" id="KW-0378">Hydrolase</keyword>
<dbReference type="Pfam" id="PF00710">
    <property type="entry name" value="Asparaginase"/>
    <property type="match status" value="1"/>
</dbReference>
<name>A0A6P0HIX0_9ACTN</name>
<dbReference type="GO" id="GO:0004067">
    <property type="term" value="F:asparaginase activity"/>
    <property type="evidence" value="ECO:0007669"/>
    <property type="project" value="UniProtKB-UniRule"/>
</dbReference>
<dbReference type="InterPro" id="IPR004550">
    <property type="entry name" value="AsnASE_II"/>
</dbReference>
<reference evidence="10 11" key="1">
    <citation type="journal article" date="2014" name="Int. J. Syst. Evol. Microbiol.">
        <title>Nocardioides zeae sp. nov., isolated from the stem of Zea mays.</title>
        <authorList>
            <person name="Glaeser S.P."/>
            <person name="McInroy J.A."/>
            <person name="Busse H.J."/>
            <person name="Kampfer P."/>
        </authorList>
    </citation>
    <scope>NUCLEOTIDE SEQUENCE [LARGE SCALE GENOMIC DNA]</scope>
    <source>
        <strain evidence="10 11">JCM 30728</strain>
    </source>
</reference>
<dbReference type="EC" id="3.5.1.1" evidence="2"/>
<evidence type="ECO:0000256" key="5">
    <source>
        <dbReference type="PIRSR" id="PIRSR001220-2"/>
    </source>
</evidence>
<dbReference type="GO" id="GO:0006528">
    <property type="term" value="P:asparagine metabolic process"/>
    <property type="evidence" value="ECO:0007669"/>
    <property type="project" value="InterPro"/>
</dbReference>